<evidence type="ECO:0000313" key="2">
    <source>
        <dbReference type="EMBL" id="THU97404.1"/>
    </source>
</evidence>
<dbReference type="OrthoDB" id="6017046at2759"/>
<keyword evidence="3" id="KW-1185">Reference proteome</keyword>
<feature type="region of interest" description="Disordered" evidence="1">
    <location>
        <begin position="1"/>
        <end position="20"/>
    </location>
</feature>
<evidence type="ECO:0008006" key="4">
    <source>
        <dbReference type="Google" id="ProtNLM"/>
    </source>
</evidence>
<dbReference type="EMBL" id="ML179156">
    <property type="protein sequence ID" value="THU97404.1"/>
    <property type="molecule type" value="Genomic_DNA"/>
</dbReference>
<name>A0A4S8M5A5_DENBC</name>
<proteinExistence type="predicted"/>
<evidence type="ECO:0000256" key="1">
    <source>
        <dbReference type="SAM" id="MobiDB-lite"/>
    </source>
</evidence>
<dbReference type="AlphaFoldDB" id="A0A4S8M5A5"/>
<accession>A0A4S8M5A5</accession>
<protein>
    <recommendedName>
        <fullName evidence="4">Integrase catalytic domain-containing protein</fullName>
    </recommendedName>
</protein>
<gene>
    <name evidence="2" type="ORF">K435DRAFT_662838</name>
</gene>
<dbReference type="PANTHER" id="PTHR46177">
    <property type="entry name" value="INTEGRASE CATALYTIC DOMAIN-CONTAINING PROTEIN"/>
    <property type="match status" value="1"/>
</dbReference>
<evidence type="ECO:0000313" key="3">
    <source>
        <dbReference type="Proteomes" id="UP000297245"/>
    </source>
</evidence>
<sequence>MVNASGSNGHDNGTRPDDNQLRDALFQYARENLTRTQRLARLASEFDYHIKETTLKSLNRQFGVPTSRKPPPRHLATGHILDQMGKDPQGRRGPSAIKARLAQDDIQIPRSTVRATMKCNAPPEQANNRQPGRRNKILRVPLTTHGVFYEVHADGHEKLGVQALDMGGVGMDIYGVVEKCSSRIMHMVVLPSSRNSNAVGHVYLDFVGVYGATAMRISVDGGTETSQMFGDHAALRQQFAPQYDFEVHPPWSSRKSVHNTRIEGTWTQWQDHSGRTVREEIVKGKDNGLYHPGSYVRRSLFLWVWPKVVQNEIDGFVQYRNQNRLRKQTAKSLPSGATPNMIFYSPECYGYNRWDVSVPKEALDALRSQIPISRKEAFRWVDDAFDLEAHVLYQSLGAPKLDTQTGWAVYESMLPALLEKFNENVPVIFL</sequence>
<feature type="compositionally biased region" description="Polar residues" evidence="1">
    <location>
        <begin position="1"/>
        <end position="11"/>
    </location>
</feature>
<dbReference type="Proteomes" id="UP000297245">
    <property type="component" value="Unassembled WGS sequence"/>
</dbReference>
<dbReference type="PANTHER" id="PTHR46177:SF1">
    <property type="entry name" value="INTEGRASE CATALYTIC DOMAIN-CONTAINING PROTEIN"/>
    <property type="match status" value="1"/>
</dbReference>
<reference evidence="2 3" key="1">
    <citation type="journal article" date="2019" name="Nat. Ecol. Evol.">
        <title>Megaphylogeny resolves global patterns of mushroom evolution.</title>
        <authorList>
            <person name="Varga T."/>
            <person name="Krizsan K."/>
            <person name="Foldi C."/>
            <person name="Dima B."/>
            <person name="Sanchez-Garcia M."/>
            <person name="Sanchez-Ramirez S."/>
            <person name="Szollosi G.J."/>
            <person name="Szarkandi J.G."/>
            <person name="Papp V."/>
            <person name="Albert L."/>
            <person name="Andreopoulos W."/>
            <person name="Angelini C."/>
            <person name="Antonin V."/>
            <person name="Barry K.W."/>
            <person name="Bougher N.L."/>
            <person name="Buchanan P."/>
            <person name="Buyck B."/>
            <person name="Bense V."/>
            <person name="Catcheside P."/>
            <person name="Chovatia M."/>
            <person name="Cooper J."/>
            <person name="Damon W."/>
            <person name="Desjardin D."/>
            <person name="Finy P."/>
            <person name="Geml J."/>
            <person name="Haridas S."/>
            <person name="Hughes K."/>
            <person name="Justo A."/>
            <person name="Karasinski D."/>
            <person name="Kautmanova I."/>
            <person name="Kiss B."/>
            <person name="Kocsube S."/>
            <person name="Kotiranta H."/>
            <person name="LaButti K.M."/>
            <person name="Lechner B.E."/>
            <person name="Liimatainen K."/>
            <person name="Lipzen A."/>
            <person name="Lukacs Z."/>
            <person name="Mihaltcheva S."/>
            <person name="Morgado L.N."/>
            <person name="Niskanen T."/>
            <person name="Noordeloos M.E."/>
            <person name="Ohm R.A."/>
            <person name="Ortiz-Santana B."/>
            <person name="Ovrebo C."/>
            <person name="Racz N."/>
            <person name="Riley R."/>
            <person name="Savchenko A."/>
            <person name="Shiryaev A."/>
            <person name="Soop K."/>
            <person name="Spirin V."/>
            <person name="Szebenyi C."/>
            <person name="Tomsovsky M."/>
            <person name="Tulloss R.E."/>
            <person name="Uehling J."/>
            <person name="Grigoriev I.V."/>
            <person name="Vagvolgyi C."/>
            <person name="Papp T."/>
            <person name="Martin F.M."/>
            <person name="Miettinen O."/>
            <person name="Hibbett D.S."/>
            <person name="Nagy L.G."/>
        </authorList>
    </citation>
    <scope>NUCLEOTIDE SEQUENCE [LARGE SCALE GENOMIC DNA]</scope>
    <source>
        <strain evidence="2 3">CBS 962.96</strain>
    </source>
</reference>
<organism evidence="2 3">
    <name type="scientific">Dendrothele bispora (strain CBS 962.96)</name>
    <dbReference type="NCBI Taxonomy" id="1314807"/>
    <lineage>
        <taxon>Eukaryota</taxon>
        <taxon>Fungi</taxon>
        <taxon>Dikarya</taxon>
        <taxon>Basidiomycota</taxon>
        <taxon>Agaricomycotina</taxon>
        <taxon>Agaricomycetes</taxon>
        <taxon>Agaricomycetidae</taxon>
        <taxon>Agaricales</taxon>
        <taxon>Agaricales incertae sedis</taxon>
        <taxon>Dendrothele</taxon>
    </lineage>
</organism>